<protein>
    <submittedName>
        <fullName evidence="3">Uncharacterized protein</fullName>
    </submittedName>
</protein>
<feature type="signal peptide" evidence="2">
    <location>
        <begin position="1"/>
        <end position="22"/>
    </location>
</feature>
<evidence type="ECO:0000256" key="2">
    <source>
        <dbReference type="SAM" id="SignalP"/>
    </source>
</evidence>
<dbReference type="OrthoDB" id="7686329at2759"/>
<organism evidence="3 5">
    <name type="scientific">Ooceraea biroi</name>
    <name type="common">Clonal raider ant</name>
    <name type="synonym">Cerapachys biroi</name>
    <dbReference type="NCBI Taxonomy" id="2015173"/>
    <lineage>
        <taxon>Eukaryota</taxon>
        <taxon>Metazoa</taxon>
        <taxon>Ecdysozoa</taxon>
        <taxon>Arthropoda</taxon>
        <taxon>Hexapoda</taxon>
        <taxon>Insecta</taxon>
        <taxon>Pterygota</taxon>
        <taxon>Neoptera</taxon>
        <taxon>Endopterygota</taxon>
        <taxon>Hymenoptera</taxon>
        <taxon>Apocrita</taxon>
        <taxon>Aculeata</taxon>
        <taxon>Formicoidea</taxon>
        <taxon>Formicidae</taxon>
        <taxon>Dorylinae</taxon>
        <taxon>Ooceraea</taxon>
    </lineage>
</organism>
<dbReference type="Proteomes" id="UP000279307">
    <property type="component" value="Chromosome 14"/>
</dbReference>
<keyword evidence="5" id="KW-1185">Reference proteome</keyword>
<sequence>MTVIRTLLFLGAACLMLAEVNGAPAKYDQRQEGDFNLHAQLENFLFVIAIPSSGSGSSNELLSDLALQALEFKQQLSSRSSSSKEQESIKSEEVRENEKPYTLEVIRISEKHPDEGNLTRGDEQASNVSDLQFTLTNSKQGAGPEPVGRVAKDVKGFEFPKNRVVPAILGYFVDTGRVPVESKAEDGGRARNVLEDVRSPDVDPDGKPGTSLKKQLFRKREEDIAPSPNAHEDDTGLIPEKKQQELRLLGDAIENCGPGRRRDAAGNCQFDEFAGSLL</sequence>
<dbReference type="OMA" id="PAKYDQR"/>
<feature type="region of interest" description="Disordered" evidence="1">
    <location>
        <begin position="182"/>
        <end position="239"/>
    </location>
</feature>
<evidence type="ECO:0000313" key="4">
    <source>
        <dbReference type="EMBL" id="RLU14846.1"/>
    </source>
</evidence>
<reference evidence="3 5" key="1">
    <citation type="journal article" date="2014" name="Curr. Biol.">
        <title>The genome of the clonal raider ant Cerapachys biroi.</title>
        <authorList>
            <person name="Oxley P.R."/>
            <person name="Ji L."/>
            <person name="Fetter-Pruneda I."/>
            <person name="McKenzie S.K."/>
            <person name="Li C."/>
            <person name="Hu H."/>
            <person name="Zhang G."/>
            <person name="Kronauer D.J."/>
        </authorList>
    </citation>
    <scope>NUCLEOTIDE SEQUENCE [LARGE SCALE GENOMIC DNA]</scope>
</reference>
<evidence type="ECO:0000256" key="1">
    <source>
        <dbReference type="SAM" id="MobiDB-lite"/>
    </source>
</evidence>
<dbReference type="AlphaFoldDB" id="A0A026VYE7"/>
<proteinExistence type="predicted"/>
<dbReference type="EMBL" id="QOIP01000014">
    <property type="protein sequence ID" value="RLU14846.1"/>
    <property type="molecule type" value="Genomic_DNA"/>
</dbReference>
<name>A0A026VYE7_OOCBI</name>
<feature type="compositionally biased region" description="Basic and acidic residues" evidence="1">
    <location>
        <begin position="230"/>
        <end position="239"/>
    </location>
</feature>
<feature type="compositionally biased region" description="Basic and acidic residues" evidence="1">
    <location>
        <begin position="182"/>
        <end position="206"/>
    </location>
</feature>
<evidence type="ECO:0000313" key="5">
    <source>
        <dbReference type="Proteomes" id="UP000053097"/>
    </source>
</evidence>
<reference evidence="4" key="2">
    <citation type="journal article" date="2018" name="Genome Res.">
        <title>The genomic architecture and molecular evolution of ant odorant receptors.</title>
        <authorList>
            <person name="McKenzie S.K."/>
            <person name="Kronauer D.J.C."/>
        </authorList>
    </citation>
    <scope>NUCLEOTIDE SEQUENCE [LARGE SCALE GENOMIC DNA]</scope>
    <source>
        <strain evidence="4">Clonal line C1</strain>
    </source>
</reference>
<dbReference type="EMBL" id="KK107609">
    <property type="protein sequence ID" value="EZA48486.1"/>
    <property type="molecule type" value="Genomic_DNA"/>
</dbReference>
<feature type="chain" id="PRO_5035982400" evidence="2">
    <location>
        <begin position="23"/>
        <end position="278"/>
    </location>
</feature>
<evidence type="ECO:0000313" key="3">
    <source>
        <dbReference type="EMBL" id="EZA48486.1"/>
    </source>
</evidence>
<dbReference type="Proteomes" id="UP000053097">
    <property type="component" value="Unassembled WGS sequence"/>
</dbReference>
<feature type="region of interest" description="Disordered" evidence="1">
    <location>
        <begin position="77"/>
        <end position="96"/>
    </location>
</feature>
<reference evidence="4" key="3">
    <citation type="submission" date="2018-07" db="EMBL/GenBank/DDBJ databases">
        <authorList>
            <person name="Mckenzie S.K."/>
            <person name="Kronauer D.J.C."/>
        </authorList>
    </citation>
    <scope>NUCLEOTIDE SEQUENCE</scope>
    <source>
        <strain evidence="4">Clonal line C1</strain>
    </source>
</reference>
<keyword evidence="2" id="KW-0732">Signal</keyword>
<accession>A0A026VYE7</accession>
<feature type="compositionally biased region" description="Basic and acidic residues" evidence="1">
    <location>
        <begin position="82"/>
        <end position="96"/>
    </location>
</feature>
<gene>
    <name evidence="4" type="ORF">DMN91_012733</name>
    <name evidence="3" type="ORF">X777_12980</name>
</gene>